<gene>
    <name evidence="2" type="ORF">LRS13_21895</name>
</gene>
<organism evidence="2 3">
    <name type="scientific">Svornostia abyssi</name>
    <dbReference type="NCBI Taxonomy" id="2898438"/>
    <lineage>
        <taxon>Bacteria</taxon>
        <taxon>Bacillati</taxon>
        <taxon>Actinomycetota</taxon>
        <taxon>Thermoleophilia</taxon>
        <taxon>Solirubrobacterales</taxon>
        <taxon>Baekduiaceae</taxon>
        <taxon>Svornostia</taxon>
    </lineage>
</organism>
<evidence type="ECO:0000256" key="1">
    <source>
        <dbReference type="SAM" id="SignalP"/>
    </source>
</evidence>
<evidence type="ECO:0000313" key="2">
    <source>
        <dbReference type="EMBL" id="UUY03293.1"/>
    </source>
</evidence>
<reference evidence="3" key="1">
    <citation type="submission" date="2021-11" db="EMBL/GenBank/DDBJ databases">
        <title>Cultivation dependent microbiological survey of springs from the worlds oldest radium mine currently devoted to the extraction of radon-saturated water.</title>
        <authorList>
            <person name="Kapinusova G."/>
            <person name="Smrhova T."/>
            <person name="Strejcek M."/>
            <person name="Suman J."/>
            <person name="Jani K."/>
            <person name="Pajer P."/>
            <person name="Uhlik O."/>
        </authorList>
    </citation>
    <scope>NUCLEOTIDE SEQUENCE [LARGE SCALE GENOMIC DNA]</scope>
    <source>
        <strain evidence="3">J379</strain>
    </source>
</reference>
<proteinExistence type="predicted"/>
<feature type="signal peptide" evidence="1">
    <location>
        <begin position="1"/>
        <end position="23"/>
    </location>
</feature>
<keyword evidence="1" id="KW-0732">Signal</keyword>
<dbReference type="EMBL" id="CP088295">
    <property type="protein sequence ID" value="UUY03293.1"/>
    <property type="molecule type" value="Genomic_DNA"/>
</dbReference>
<protein>
    <recommendedName>
        <fullName evidence="4">Secreted protein</fullName>
    </recommendedName>
</protein>
<keyword evidence="3" id="KW-1185">Reference proteome</keyword>
<accession>A0ABY5PF75</accession>
<dbReference type="Proteomes" id="UP001058860">
    <property type="component" value="Chromosome"/>
</dbReference>
<sequence>MKSWKKNSAPAITAIVMPLAPLANRTAMNATYSAPSRKIVSSMRARSVGGALSWTFDRVAMRGIIGAGD</sequence>
<dbReference type="RefSeq" id="WP_353866884.1">
    <property type="nucleotide sequence ID" value="NZ_CP088295.1"/>
</dbReference>
<evidence type="ECO:0000313" key="3">
    <source>
        <dbReference type="Proteomes" id="UP001058860"/>
    </source>
</evidence>
<feature type="chain" id="PRO_5045189425" description="Secreted protein" evidence="1">
    <location>
        <begin position="24"/>
        <end position="69"/>
    </location>
</feature>
<evidence type="ECO:0008006" key="4">
    <source>
        <dbReference type="Google" id="ProtNLM"/>
    </source>
</evidence>
<name>A0ABY5PF75_9ACTN</name>